<sequence length="64" mass="7700">MKIPSRHILKTVTEITLHEAGVRNHNLHIGRTLRDLEMHTEEKSNERFQSLLENLDQSERRRRK</sequence>
<organism evidence="2 3">
    <name type="scientific">Sinorhizobium glycinis</name>
    <dbReference type="NCBI Taxonomy" id="1472378"/>
    <lineage>
        <taxon>Bacteria</taxon>
        <taxon>Pseudomonadati</taxon>
        <taxon>Pseudomonadota</taxon>
        <taxon>Alphaproteobacteria</taxon>
        <taxon>Hyphomicrobiales</taxon>
        <taxon>Rhizobiaceae</taxon>
        <taxon>Sinorhizobium/Ensifer group</taxon>
        <taxon>Sinorhizobium</taxon>
    </lineage>
</organism>
<evidence type="ECO:0000313" key="3">
    <source>
        <dbReference type="Proteomes" id="UP000094025"/>
    </source>
</evidence>
<dbReference type="Proteomes" id="UP000094025">
    <property type="component" value="Unassembled WGS sequence"/>
</dbReference>
<gene>
    <name evidence="2" type="ORF">AU381_03655</name>
</gene>
<accession>A0A178Y1W9</accession>
<protein>
    <submittedName>
        <fullName evidence="2">Uncharacterized protein</fullName>
    </submittedName>
</protein>
<dbReference type="EMBL" id="LPUX01000053">
    <property type="protein sequence ID" value="OAP40993.1"/>
    <property type="molecule type" value="Genomic_DNA"/>
</dbReference>
<evidence type="ECO:0000256" key="1">
    <source>
        <dbReference type="SAM" id="MobiDB-lite"/>
    </source>
</evidence>
<name>A0A178Y1W9_9HYPH</name>
<dbReference type="AlphaFoldDB" id="A0A178Y1W9"/>
<proteinExistence type="predicted"/>
<feature type="region of interest" description="Disordered" evidence="1">
    <location>
        <begin position="40"/>
        <end position="64"/>
    </location>
</feature>
<keyword evidence="3" id="KW-1185">Reference proteome</keyword>
<evidence type="ECO:0000313" key="2">
    <source>
        <dbReference type="EMBL" id="OAP40993.1"/>
    </source>
</evidence>
<dbReference type="OrthoDB" id="8396945at2"/>
<reference evidence="2 3" key="1">
    <citation type="journal article" date="2016" name="Int. J. Syst. Evol. Microbiol.">
        <title>Ensifer glycinis sp. nov., an novel rhizobial species associated with Glycine spp.</title>
        <authorList>
            <person name="Yan H."/>
            <person name="Yan J."/>
            <person name="Sui X.H."/>
            <person name="Wang E.T."/>
            <person name="Chen W.X."/>
            <person name="Zhang X.X."/>
            <person name="Chen W.F."/>
        </authorList>
    </citation>
    <scope>NUCLEOTIDE SEQUENCE [LARGE SCALE GENOMIC DNA]</scope>
    <source>
        <strain evidence="2 3">CCBAU 23380</strain>
    </source>
</reference>
<comment type="caution">
    <text evidence="2">The sequence shown here is derived from an EMBL/GenBank/DDBJ whole genome shotgun (WGS) entry which is preliminary data.</text>
</comment>